<dbReference type="FunFam" id="3.30.1490.20:FF:000020">
    <property type="entry name" value="Protein lysine acetyltransferase"/>
    <property type="match status" value="1"/>
</dbReference>
<dbReference type="AlphaFoldDB" id="A0A2H5XGJ4"/>
<keyword evidence="3 5" id="KW-0067">ATP-binding</keyword>
<dbReference type="Gene3D" id="3.30.470.20">
    <property type="entry name" value="ATP-grasp fold, B domain"/>
    <property type="match status" value="1"/>
</dbReference>
<evidence type="ECO:0000313" key="7">
    <source>
        <dbReference type="EMBL" id="GBD00292.1"/>
    </source>
</evidence>
<feature type="domain" description="ATP-grasp" evidence="6">
    <location>
        <begin position="32"/>
        <end position="68"/>
    </location>
</feature>
<dbReference type="InterPro" id="IPR051538">
    <property type="entry name" value="Acyl-CoA_Synth/Transferase"/>
</dbReference>
<name>A0A2H5XGJ4_9BACT</name>
<evidence type="ECO:0000256" key="3">
    <source>
        <dbReference type="ARBA" id="ARBA00022840"/>
    </source>
</evidence>
<evidence type="ECO:0000313" key="8">
    <source>
        <dbReference type="Proteomes" id="UP000236173"/>
    </source>
</evidence>
<sequence length="241" mass="26534">MRTFAVDTDRARRLLADARPNEHGFIPEDVALRVLEAYGFPTLPWAVARTPDEAVAAAHHIGFPVALKVLSPDIVHKVDVGGVQLYLSSDGDVRHAFQRITQSVRQNHPNARIDGVLVQQMADKGREVILGIKRDPQFGPILMFGLGGIYVEVLRDVTFRLAPVRELGALRMVEGIRAYKLLEGVRGEPPADIAAIVECIERLSQLAMEQEAVDELDINPLIVYPKGKGAVVADVRIAVRK</sequence>
<dbReference type="PROSITE" id="PS50975">
    <property type="entry name" value="ATP_GRASP"/>
    <property type="match status" value="1"/>
</dbReference>
<dbReference type="PANTHER" id="PTHR43334">
    <property type="entry name" value="ACETATE--COA LIGASE [ADP-FORMING]"/>
    <property type="match status" value="1"/>
</dbReference>
<keyword evidence="2 5" id="KW-0547">Nucleotide-binding</keyword>
<organism evidence="7 8">
    <name type="scientific">Candidatus Fervidibacter japonicus</name>
    <dbReference type="NCBI Taxonomy" id="2035412"/>
    <lineage>
        <taxon>Bacteria</taxon>
        <taxon>Candidatus Fervidibacterota</taxon>
        <taxon>Candidatus Fervidibacter</taxon>
    </lineage>
</organism>
<dbReference type="Gene3D" id="3.30.1490.20">
    <property type="entry name" value="ATP-grasp fold, A domain"/>
    <property type="match status" value="1"/>
</dbReference>
<evidence type="ECO:0000256" key="2">
    <source>
        <dbReference type="ARBA" id="ARBA00022741"/>
    </source>
</evidence>
<dbReference type="EMBL" id="BEHT01000075">
    <property type="protein sequence ID" value="GBD00292.1"/>
    <property type="molecule type" value="Genomic_DNA"/>
</dbReference>
<reference evidence="8" key="1">
    <citation type="submission" date="2017-09" db="EMBL/GenBank/DDBJ databases">
        <title>Metaegenomics of thermophilic ammonia-oxidizing enrichment culture.</title>
        <authorList>
            <person name="Kato S."/>
            <person name="Suzuki K."/>
        </authorList>
    </citation>
    <scope>NUCLEOTIDE SEQUENCE [LARGE SCALE GENOMIC DNA]</scope>
</reference>
<evidence type="ECO:0000259" key="6">
    <source>
        <dbReference type="PROSITE" id="PS50975"/>
    </source>
</evidence>
<evidence type="ECO:0000256" key="4">
    <source>
        <dbReference type="ARBA" id="ARBA00060888"/>
    </source>
</evidence>
<keyword evidence="1" id="KW-0436">Ligase</keyword>
<comment type="similarity">
    <text evidence="4">In the N-terminal section; belongs to the acetate CoA ligase alpha subunit family.</text>
</comment>
<accession>A0A2H5XGJ4</accession>
<dbReference type="Pfam" id="PF13549">
    <property type="entry name" value="ATP-grasp_5"/>
    <property type="match status" value="1"/>
</dbReference>
<dbReference type="PANTHER" id="PTHR43334:SF1">
    <property type="entry name" value="3-HYDROXYPROPIONATE--COA LIGASE [ADP-FORMING]"/>
    <property type="match status" value="1"/>
</dbReference>
<dbReference type="GO" id="GO:0005524">
    <property type="term" value="F:ATP binding"/>
    <property type="evidence" value="ECO:0007669"/>
    <property type="project" value="UniProtKB-UniRule"/>
</dbReference>
<evidence type="ECO:0000256" key="5">
    <source>
        <dbReference type="PROSITE-ProRule" id="PRU00409"/>
    </source>
</evidence>
<dbReference type="InterPro" id="IPR013815">
    <property type="entry name" value="ATP_grasp_subdomain_1"/>
</dbReference>
<evidence type="ECO:0000256" key="1">
    <source>
        <dbReference type="ARBA" id="ARBA00022598"/>
    </source>
</evidence>
<comment type="caution">
    <text evidence="7">The sequence shown here is derived from an EMBL/GenBank/DDBJ whole genome shotgun (WGS) entry which is preliminary data.</text>
</comment>
<proteinExistence type="inferred from homology"/>
<dbReference type="Proteomes" id="UP000236173">
    <property type="component" value="Unassembled WGS sequence"/>
</dbReference>
<gene>
    <name evidence="7" type="ORF">HRbin17_02832</name>
</gene>
<dbReference type="InterPro" id="IPR011761">
    <property type="entry name" value="ATP-grasp"/>
</dbReference>
<dbReference type="SUPFAM" id="SSF56059">
    <property type="entry name" value="Glutathione synthetase ATP-binding domain-like"/>
    <property type="match status" value="1"/>
</dbReference>
<dbReference type="GO" id="GO:0046872">
    <property type="term" value="F:metal ion binding"/>
    <property type="evidence" value="ECO:0007669"/>
    <property type="project" value="InterPro"/>
</dbReference>
<protein>
    <recommendedName>
        <fullName evidence="6">ATP-grasp domain-containing protein</fullName>
    </recommendedName>
</protein>
<dbReference type="GO" id="GO:0016874">
    <property type="term" value="F:ligase activity"/>
    <property type="evidence" value="ECO:0007669"/>
    <property type="project" value="UniProtKB-KW"/>
</dbReference>